<protein>
    <submittedName>
        <fullName evidence="1">Uncharacterized protein</fullName>
    </submittedName>
</protein>
<evidence type="ECO:0000313" key="1">
    <source>
        <dbReference type="EMBL" id="OIV89344.1"/>
    </source>
</evidence>
<gene>
    <name evidence="1" type="ORF">TanjilG_23065</name>
</gene>
<accession>A0A1J7GH03</accession>
<name>A0A1J7GH03_LUPAN</name>
<keyword evidence="2" id="KW-1185">Reference proteome</keyword>
<sequence length="69" mass="7622">MNRLNVRGFFVMIDSENKVDVLKKAVIDGEVYTLRMAEFFGDPFLCCAEGVGLSSKSFLKIATGVGCPW</sequence>
<dbReference type="EMBL" id="KV862314">
    <property type="protein sequence ID" value="OIV89344.1"/>
    <property type="molecule type" value="Genomic_DNA"/>
</dbReference>
<organism evidence="1 2">
    <name type="scientific">Lupinus angustifolius</name>
    <name type="common">Narrow-leaved blue lupine</name>
    <dbReference type="NCBI Taxonomy" id="3871"/>
    <lineage>
        <taxon>Eukaryota</taxon>
        <taxon>Viridiplantae</taxon>
        <taxon>Streptophyta</taxon>
        <taxon>Embryophyta</taxon>
        <taxon>Tracheophyta</taxon>
        <taxon>Spermatophyta</taxon>
        <taxon>Magnoliopsida</taxon>
        <taxon>eudicotyledons</taxon>
        <taxon>Gunneridae</taxon>
        <taxon>Pentapetalae</taxon>
        <taxon>rosids</taxon>
        <taxon>fabids</taxon>
        <taxon>Fabales</taxon>
        <taxon>Fabaceae</taxon>
        <taxon>Papilionoideae</taxon>
        <taxon>50 kb inversion clade</taxon>
        <taxon>genistoids sensu lato</taxon>
        <taxon>core genistoids</taxon>
        <taxon>Genisteae</taxon>
        <taxon>Lupinus</taxon>
    </lineage>
</organism>
<reference evidence="1 2" key="1">
    <citation type="journal article" date="2017" name="Plant Biotechnol. J.">
        <title>A comprehensive draft genome sequence for lupin (Lupinus angustifolius), an emerging health food: insights into plant-microbe interactions and legume evolution.</title>
        <authorList>
            <person name="Hane J.K."/>
            <person name="Ming Y."/>
            <person name="Kamphuis L.G."/>
            <person name="Nelson M.N."/>
            <person name="Garg G."/>
            <person name="Atkins C.A."/>
            <person name="Bayer P.E."/>
            <person name="Bravo A."/>
            <person name="Bringans S."/>
            <person name="Cannon S."/>
            <person name="Edwards D."/>
            <person name="Foley R."/>
            <person name="Gao L.L."/>
            <person name="Harrison M.J."/>
            <person name="Huang W."/>
            <person name="Hurgobin B."/>
            <person name="Li S."/>
            <person name="Liu C.W."/>
            <person name="McGrath A."/>
            <person name="Morahan G."/>
            <person name="Murray J."/>
            <person name="Weller J."/>
            <person name="Jian J."/>
            <person name="Singh K.B."/>
        </authorList>
    </citation>
    <scope>NUCLEOTIDE SEQUENCE [LARGE SCALE GENOMIC DNA]</scope>
    <source>
        <strain evidence="2">cv. Tanjil</strain>
        <tissue evidence="1">Whole plant</tissue>
    </source>
</reference>
<dbReference type="Proteomes" id="UP000188354">
    <property type="component" value="Unassembled WGS sequence"/>
</dbReference>
<dbReference type="Gramene" id="OIV89344">
    <property type="protein sequence ID" value="OIV89344"/>
    <property type="gene ID" value="TanjilG_23065"/>
</dbReference>
<evidence type="ECO:0000313" key="2">
    <source>
        <dbReference type="Proteomes" id="UP000188354"/>
    </source>
</evidence>
<dbReference type="AlphaFoldDB" id="A0A1J7GH03"/>
<proteinExistence type="predicted"/>